<accession>A0AAW1EP50</accession>
<evidence type="ECO:0000256" key="1">
    <source>
        <dbReference type="SAM" id="MobiDB-lite"/>
    </source>
</evidence>
<reference evidence="2 3" key="1">
    <citation type="journal article" date="2024" name="Genome Biol. Evol.">
        <title>Chromosome-level genome assembly of the viviparous eelpout Zoarces viviparus.</title>
        <authorList>
            <person name="Fuhrmann N."/>
            <person name="Brasseur M.V."/>
            <person name="Bakowski C.E."/>
            <person name="Podsiadlowski L."/>
            <person name="Prost S."/>
            <person name="Krehenwinkel H."/>
            <person name="Mayer C."/>
        </authorList>
    </citation>
    <scope>NUCLEOTIDE SEQUENCE [LARGE SCALE GENOMIC DNA]</scope>
    <source>
        <strain evidence="2">NO-MEL_2022_Ind0_liver</strain>
    </source>
</reference>
<protein>
    <submittedName>
        <fullName evidence="2">Uncharacterized protein</fullName>
    </submittedName>
</protein>
<dbReference type="Proteomes" id="UP001488805">
    <property type="component" value="Unassembled WGS sequence"/>
</dbReference>
<keyword evidence="3" id="KW-1185">Reference proteome</keyword>
<name>A0AAW1EP50_ZOAVI</name>
<evidence type="ECO:0000313" key="3">
    <source>
        <dbReference type="Proteomes" id="UP001488805"/>
    </source>
</evidence>
<organism evidence="2 3">
    <name type="scientific">Zoarces viviparus</name>
    <name type="common">Viviparous eelpout</name>
    <name type="synonym">Blennius viviparus</name>
    <dbReference type="NCBI Taxonomy" id="48416"/>
    <lineage>
        <taxon>Eukaryota</taxon>
        <taxon>Metazoa</taxon>
        <taxon>Chordata</taxon>
        <taxon>Craniata</taxon>
        <taxon>Vertebrata</taxon>
        <taxon>Euteleostomi</taxon>
        <taxon>Actinopterygii</taxon>
        <taxon>Neopterygii</taxon>
        <taxon>Teleostei</taxon>
        <taxon>Neoteleostei</taxon>
        <taxon>Acanthomorphata</taxon>
        <taxon>Eupercaria</taxon>
        <taxon>Perciformes</taxon>
        <taxon>Cottioidei</taxon>
        <taxon>Zoarcales</taxon>
        <taxon>Zoarcidae</taxon>
        <taxon>Zoarcinae</taxon>
        <taxon>Zoarces</taxon>
    </lineage>
</organism>
<evidence type="ECO:0000313" key="2">
    <source>
        <dbReference type="EMBL" id="KAK9524509.1"/>
    </source>
</evidence>
<sequence length="121" mass="12946">MAARQDGHNNPSPWRDGGERGVNGGVPPSPLTPCHSNTKVTPGGGKIRAERGESSRERKTQTPSFVCRIVCLLAPFLCHLTLPSSPLLAVSDLSLSPSPLWPCPLLTPHSLPFVWQASTSK</sequence>
<dbReference type="EMBL" id="JBCEZU010000145">
    <property type="protein sequence ID" value="KAK9524509.1"/>
    <property type="molecule type" value="Genomic_DNA"/>
</dbReference>
<dbReference type="AlphaFoldDB" id="A0AAW1EP50"/>
<feature type="compositionally biased region" description="Basic and acidic residues" evidence="1">
    <location>
        <begin position="47"/>
        <end position="60"/>
    </location>
</feature>
<feature type="region of interest" description="Disordered" evidence="1">
    <location>
        <begin position="1"/>
        <end position="61"/>
    </location>
</feature>
<gene>
    <name evidence="2" type="ORF">VZT92_016899</name>
</gene>
<proteinExistence type="predicted"/>
<comment type="caution">
    <text evidence="2">The sequence shown here is derived from an EMBL/GenBank/DDBJ whole genome shotgun (WGS) entry which is preliminary data.</text>
</comment>